<evidence type="ECO:0000313" key="1">
    <source>
        <dbReference type="EMBL" id="CYV77835.1"/>
    </source>
</evidence>
<dbReference type="Proteomes" id="UP000070960">
    <property type="component" value="Unassembled WGS sequence"/>
</dbReference>
<reference evidence="1 2" key="1">
    <citation type="submission" date="2016-02" db="EMBL/GenBank/DDBJ databases">
        <authorList>
            <consortium name="Pathogen Informatics"/>
        </authorList>
    </citation>
    <scope>NUCLEOTIDE SEQUENCE [LARGE SCALE GENOMIC DNA]</scope>
    <source>
        <strain evidence="1 2">LSS80</strain>
    </source>
</reference>
<gene>
    <name evidence="1" type="ORF">ERS132442_01286</name>
</gene>
<organism evidence="1 2">
    <name type="scientific">Streptococcus suis</name>
    <dbReference type="NCBI Taxonomy" id="1307"/>
    <lineage>
        <taxon>Bacteria</taxon>
        <taxon>Bacillati</taxon>
        <taxon>Bacillota</taxon>
        <taxon>Bacilli</taxon>
        <taxon>Lactobacillales</taxon>
        <taxon>Streptococcaceae</taxon>
        <taxon>Streptococcus</taxon>
    </lineage>
</organism>
<proteinExistence type="predicted"/>
<sequence length="47" mass="5229">MDKVGKYGLNASVRMLQIFLNYLPNEHGKGGAIWNAIAEVGFYQGTR</sequence>
<dbReference type="EMBL" id="FIIE01000010">
    <property type="protein sequence ID" value="CYV77835.1"/>
    <property type="molecule type" value="Genomic_DNA"/>
</dbReference>
<name>A0A0Z8IWE3_STRSU</name>
<dbReference type="AlphaFoldDB" id="A0A0Z8IWE3"/>
<accession>A0A0Z8IWE3</accession>
<evidence type="ECO:0000313" key="2">
    <source>
        <dbReference type="Proteomes" id="UP000070960"/>
    </source>
</evidence>
<protein>
    <submittedName>
        <fullName evidence="1">Uncharacterized protein</fullName>
    </submittedName>
</protein>